<dbReference type="GO" id="GO:0003746">
    <property type="term" value="F:translation elongation factor activity"/>
    <property type="evidence" value="ECO:0007669"/>
    <property type="project" value="UniProtKB-KW"/>
</dbReference>
<keyword evidence="1" id="KW-0251">Elongation factor</keyword>
<accession>A0A170UQY5</accession>
<organism evidence="1">
    <name type="scientific">Triatoma infestans</name>
    <name type="common">Assassin bug</name>
    <dbReference type="NCBI Taxonomy" id="30076"/>
    <lineage>
        <taxon>Eukaryota</taxon>
        <taxon>Metazoa</taxon>
        <taxon>Ecdysozoa</taxon>
        <taxon>Arthropoda</taxon>
        <taxon>Hexapoda</taxon>
        <taxon>Insecta</taxon>
        <taxon>Pterygota</taxon>
        <taxon>Neoptera</taxon>
        <taxon>Paraneoptera</taxon>
        <taxon>Hemiptera</taxon>
        <taxon>Heteroptera</taxon>
        <taxon>Panheteroptera</taxon>
        <taxon>Cimicomorpha</taxon>
        <taxon>Reduviidae</taxon>
        <taxon>Triatominae</taxon>
        <taxon>Triatoma</taxon>
    </lineage>
</organism>
<sequence>MKQVCGSVRSVLKK</sequence>
<reference evidence="1" key="1">
    <citation type="submission" date="2016-04" db="EMBL/GenBank/DDBJ databases">
        <authorList>
            <person name="Calderon-Fernandez G.M.Sr."/>
        </authorList>
    </citation>
    <scope>NUCLEOTIDE SEQUENCE</scope>
    <source>
        <strain evidence="1">Int1</strain>
        <tissue evidence="1">Integument</tissue>
    </source>
</reference>
<protein>
    <submittedName>
        <fullName evidence="1">Transcription elongation factor spt6</fullName>
    </submittedName>
</protein>
<proteinExistence type="predicted"/>
<evidence type="ECO:0000313" key="1">
    <source>
        <dbReference type="EMBL" id="JAR96039.1"/>
    </source>
</evidence>
<dbReference type="EMBL" id="GEMB01007338">
    <property type="protein sequence ID" value="JAR96039.1"/>
    <property type="molecule type" value="Transcribed_RNA"/>
</dbReference>
<keyword evidence="1" id="KW-0648">Protein biosynthesis</keyword>
<name>A0A170UQY5_TRIIF</name>
<reference evidence="1" key="2">
    <citation type="journal article" date="2017" name="J. Med. Entomol.">
        <title>Transcriptome Analysis of the Triatoma infestans (Hemiptera: Reduviidae) Integument.</title>
        <authorList>
            <person name="Calderon-Fernandez G.M."/>
            <person name="Moriconi D.E."/>
            <person name="Dulbecco A.B."/>
            <person name="Juarez M.P."/>
        </authorList>
    </citation>
    <scope>NUCLEOTIDE SEQUENCE</scope>
    <source>
        <strain evidence="1">Int1</strain>
        <tissue evidence="1">Integument</tissue>
    </source>
</reference>